<dbReference type="GeneID" id="7202922"/>
<reference evidence="3" key="2">
    <citation type="submission" date="2008-08" db="EMBL/GenBank/DDBJ databases">
        <authorList>
            <consortium name="Diatom Consortium"/>
            <person name="Grigoriev I."/>
            <person name="Grimwood J."/>
            <person name="Kuo A."/>
            <person name="Otillar R.P."/>
            <person name="Salamov A."/>
            <person name="Detter J.C."/>
            <person name="Lindquist E."/>
            <person name="Shapiro H."/>
            <person name="Lucas S."/>
            <person name="Glavina del Rio T."/>
            <person name="Pitluck S."/>
            <person name="Rokhsar D."/>
            <person name="Bowler C."/>
        </authorList>
    </citation>
    <scope>GENOME REANNOTATION</scope>
    <source>
        <strain evidence="3">CCAP 1055/1</strain>
    </source>
</reference>
<dbReference type="InParanoid" id="B7G4T0"/>
<accession>B7G4T0</accession>
<name>B7G4T0_PHATC</name>
<dbReference type="RefSeq" id="XP_002181968.1">
    <property type="nucleotide sequence ID" value="XM_002181932.1"/>
</dbReference>
<evidence type="ECO:0000313" key="3">
    <source>
        <dbReference type="Proteomes" id="UP000000759"/>
    </source>
</evidence>
<proteinExistence type="predicted"/>
<dbReference type="InterPro" id="IPR014752">
    <property type="entry name" value="Arrestin-like_C"/>
</dbReference>
<dbReference type="GO" id="GO:0005737">
    <property type="term" value="C:cytoplasm"/>
    <property type="evidence" value="ECO:0007669"/>
    <property type="project" value="TreeGrafter"/>
</dbReference>
<dbReference type="Gene3D" id="2.60.40.640">
    <property type="match status" value="2"/>
</dbReference>
<dbReference type="PaxDb" id="2850-Phatr47758"/>
<dbReference type="GO" id="GO:0015031">
    <property type="term" value="P:protein transport"/>
    <property type="evidence" value="ECO:0007669"/>
    <property type="project" value="TreeGrafter"/>
</dbReference>
<dbReference type="EMBL" id="CM000616">
    <property type="protein sequence ID" value="EEC46508.1"/>
    <property type="molecule type" value="Genomic_DNA"/>
</dbReference>
<dbReference type="InterPro" id="IPR050357">
    <property type="entry name" value="Arrestin_domain-protein"/>
</dbReference>
<reference evidence="2 3" key="1">
    <citation type="journal article" date="2008" name="Nature">
        <title>The Phaeodactylum genome reveals the evolutionary history of diatom genomes.</title>
        <authorList>
            <person name="Bowler C."/>
            <person name="Allen A.E."/>
            <person name="Badger J.H."/>
            <person name="Grimwood J."/>
            <person name="Jabbari K."/>
            <person name="Kuo A."/>
            <person name="Maheswari U."/>
            <person name="Martens C."/>
            <person name="Maumus F."/>
            <person name="Otillar R.P."/>
            <person name="Rayko E."/>
            <person name="Salamov A."/>
            <person name="Vandepoele K."/>
            <person name="Beszteri B."/>
            <person name="Gruber A."/>
            <person name="Heijde M."/>
            <person name="Katinka M."/>
            <person name="Mock T."/>
            <person name="Valentin K."/>
            <person name="Verret F."/>
            <person name="Berges J.A."/>
            <person name="Brownlee C."/>
            <person name="Cadoret J.P."/>
            <person name="Chiovitti A."/>
            <person name="Choi C.J."/>
            <person name="Coesel S."/>
            <person name="De Martino A."/>
            <person name="Detter J.C."/>
            <person name="Durkin C."/>
            <person name="Falciatore A."/>
            <person name="Fournet J."/>
            <person name="Haruta M."/>
            <person name="Huysman M.J."/>
            <person name="Jenkins B.D."/>
            <person name="Jiroutova K."/>
            <person name="Jorgensen R.E."/>
            <person name="Joubert Y."/>
            <person name="Kaplan A."/>
            <person name="Kroger N."/>
            <person name="Kroth P.G."/>
            <person name="La Roche J."/>
            <person name="Lindquist E."/>
            <person name="Lommer M."/>
            <person name="Martin-Jezequel V."/>
            <person name="Lopez P.J."/>
            <person name="Lucas S."/>
            <person name="Mangogna M."/>
            <person name="McGinnis K."/>
            <person name="Medlin L.K."/>
            <person name="Montsant A."/>
            <person name="Oudot-Le Secq M.P."/>
            <person name="Napoli C."/>
            <person name="Obornik M."/>
            <person name="Parker M.S."/>
            <person name="Petit J.L."/>
            <person name="Porcel B.M."/>
            <person name="Poulsen N."/>
            <person name="Robison M."/>
            <person name="Rychlewski L."/>
            <person name="Rynearson T.A."/>
            <person name="Schmutz J."/>
            <person name="Shapiro H."/>
            <person name="Siaut M."/>
            <person name="Stanley M."/>
            <person name="Sussman M.R."/>
            <person name="Taylor A.R."/>
            <person name="Vardi A."/>
            <person name="von Dassow P."/>
            <person name="Vyverman W."/>
            <person name="Willis A."/>
            <person name="Wyrwicz L.S."/>
            <person name="Rokhsar D.S."/>
            <person name="Weissenbach J."/>
            <person name="Armbrust E.V."/>
            <person name="Green B.R."/>
            <person name="Van de Peer Y."/>
            <person name="Grigoriev I.V."/>
        </authorList>
    </citation>
    <scope>NUCLEOTIDE SEQUENCE [LARGE SCALE GENOMIC DNA]</scope>
    <source>
        <strain evidence="2 3">CCAP 1055/1</strain>
    </source>
</reference>
<dbReference type="InterPro" id="IPR011022">
    <property type="entry name" value="Arrestin_C-like"/>
</dbReference>
<organism evidence="2 3">
    <name type="scientific">Phaeodactylum tricornutum (strain CCAP 1055/1)</name>
    <dbReference type="NCBI Taxonomy" id="556484"/>
    <lineage>
        <taxon>Eukaryota</taxon>
        <taxon>Sar</taxon>
        <taxon>Stramenopiles</taxon>
        <taxon>Ochrophyta</taxon>
        <taxon>Bacillariophyta</taxon>
        <taxon>Bacillariophyceae</taxon>
        <taxon>Bacillariophycidae</taxon>
        <taxon>Naviculales</taxon>
        <taxon>Phaeodactylaceae</taxon>
        <taxon>Phaeodactylum</taxon>
    </lineage>
</organism>
<dbReference type="eggNOG" id="ENOG502SEF1">
    <property type="taxonomic scope" value="Eukaryota"/>
</dbReference>
<dbReference type="Pfam" id="PF02752">
    <property type="entry name" value="Arrestin_C"/>
    <property type="match status" value="1"/>
</dbReference>
<dbReference type="Proteomes" id="UP000000759">
    <property type="component" value="Chromosome 14"/>
</dbReference>
<dbReference type="KEGG" id="pti:PHATRDRAFT_47758"/>
<evidence type="ECO:0000313" key="2">
    <source>
        <dbReference type="EMBL" id="EEC46508.1"/>
    </source>
</evidence>
<feature type="domain" description="Arrestin C-terminal-like" evidence="1">
    <location>
        <begin position="168"/>
        <end position="324"/>
    </location>
</feature>
<sequence length="380" mass="42262">MENKATFTIVLERNDGVVRAQAWLKGTVLMEVHETLQKPPGSIEVKLVGKEMANDRKKGFHLPLGSNCREKEIFEESRVLQIISDKFEGGTFSYPFSIYLHASIPPSMVWGDKKTGCKIKYILHASIDGFRSVERELRVVGPPLSSQKHPFFLQPTVFPLKSKLKVSQGYVILAVKLEDSHLGKGGNANVSLSCRNKSSLSIEKAQLRLTERIEYATRQGTRKKKKVLGKMPDVSLSGLVKHTTGRASSMQHEPGGVDGLDYVEMQGDLSFRHNTVRLPVPFKARCSYKGDLINISHQIEVTLLMKGKTQVPKVRIPVKMFDPPVLETVVHSPSQAKIDEVATTIWPRDDPTCVHSGAESTSSCGTPSIQEELTAKERTF</sequence>
<dbReference type="AlphaFoldDB" id="B7G4T0"/>
<protein>
    <recommendedName>
        <fullName evidence="1">Arrestin C-terminal-like domain-containing protein</fullName>
    </recommendedName>
</protein>
<gene>
    <name evidence="2" type="ORF">PHATRDRAFT_47758</name>
</gene>
<dbReference type="HOGENOM" id="CLU_728564_0_0_1"/>
<dbReference type="PANTHER" id="PTHR11188:SF17">
    <property type="entry name" value="FI21816P1"/>
    <property type="match status" value="1"/>
</dbReference>
<evidence type="ECO:0000259" key="1">
    <source>
        <dbReference type="Pfam" id="PF02752"/>
    </source>
</evidence>
<dbReference type="PANTHER" id="PTHR11188">
    <property type="entry name" value="ARRESTIN DOMAIN CONTAINING PROTEIN"/>
    <property type="match status" value="1"/>
</dbReference>
<keyword evidence="3" id="KW-1185">Reference proteome</keyword>